<evidence type="ECO:0000313" key="4">
    <source>
        <dbReference type="EMBL" id="MFC6397668.1"/>
    </source>
</evidence>
<dbReference type="InterPro" id="IPR050832">
    <property type="entry name" value="Bact_Acetyltransf"/>
</dbReference>
<reference evidence="5" key="1">
    <citation type="journal article" date="2019" name="Int. J. Syst. Evol. Microbiol.">
        <title>The Global Catalogue of Microorganisms (GCM) 10K type strain sequencing project: providing services to taxonomists for standard genome sequencing and annotation.</title>
        <authorList>
            <consortium name="The Broad Institute Genomics Platform"/>
            <consortium name="The Broad Institute Genome Sequencing Center for Infectious Disease"/>
            <person name="Wu L."/>
            <person name="Ma J."/>
        </authorList>
    </citation>
    <scope>NUCLEOTIDE SEQUENCE [LARGE SCALE GENOMIC DNA]</scope>
    <source>
        <strain evidence="5">CGMCC 1.15277</strain>
    </source>
</reference>
<proteinExistence type="predicted"/>
<dbReference type="GO" id="GO:0016746">
    <property type="term" value="F:acyltransferase activity"/>
    <property type="evidence" value="ECO:0007669"/>
    <property type="project" value="UniProtKB-KW"/>
</dbReference>
<keyword evidence="2 4" id="KW-0012">Acyltransferase</keyword>
<accession>A0ABW1X4Y3</accession>
<sequence>MDPYVEATLDWSPLNVDDLAELAELCEAIEYFDDPMEQVSLADLESEFRGAGEPSRDGVVGRDKGGTIVAYGWNQVHGVAQGRPRVWLTGGVHPAWRHKAIGTHLLTWQVERARELASELAFEPGVELREPLWTGAHVETRNTGLVQLMLDAGLSAERWCTDLHRPLVGDDGSPTPLPPVPPVTPVQVVPFHPVLSEQVRAAHNEAFATRRGTTEVDRRQWEDSLARAEARPQWSWVAMDGEQVVGYALNSLGEYDGLGEGWTDRLGVRPMWRRHHLGEVLLVASMRSFRDEGLAGAGLGVDTEDPETSLGLYEHLGYVAGDSVVLYGLRVTG</sequence>
<dbReference type="CDD" id="cd04301">
    <property type="entry name" value="NAT_SF"/>
    <property type="match status" value="2"/>
</dbReference>
<dbReference type="Proteomes" id="UP001596266">
    <property type="component" value="Unassembled WGS sequence"/>
</dbReference>
<name>A0ABW1X4Y3_9ACTN</name>
<keyword evidence="1 4" id="KW-0808">Transferase</keyword>
<comment type="caution">
    <text evidence="4">The sequence shown here is derived from an EMBL/GenBank/DDBJ whole genome shotgun (WGS) entry which is preliminary data.</text>
</comment>
<dbReference type="InterPro" id="IPR016181">
    <property type="entry name" value="Acyl_CoA_acyltransferase"/>
</dbReference>
<feature type="domain" description="N-acetyltransferase" evidence="3">
    <location>
        <begin position="186"/>
        <end position="333"/>
    </location>
</feature>
<protein>
    <submittedName>
        <fullName evidence="4">GNAT family N-acetyltransferase</fullName>
        <ecNumber evidence="4">2.3.1.-</ecNumber>
    </submittedName>
</protein>
<evidence type="ECO:0000256" key="2">
    <source>
        <dbReference type="ARBA" id="ARBA00023315"/>
    </source>
</evidence>
<evidence type="ECO:0000259" key="3">
    <source>
        <dbReference type="PROSITE" id="PS51186"/>
    </source>
</evidence>
<evidence type="ECO:0000256" key="1">
    <source>
        <dbReference type="ARBA" id="ARBA00022679"/>
    </source>
</evidence>
<dbReference type="SUPFAM" id="SSF55729">
    <property type="entry name" value="Acyl-CoA N-acyltransferases (Nat)"/>
    <property type="match status" value="2"/>
</dbReference>
<organism evidence="4 5">
    <name type="scientific">Luteococcus sanguinis</name>
    <dbReference type="NCBI Taxonomy" id="174038"/>
    <lineage>
        <taxon>Bacteria</taxon>
        <taxon>Bacillati</taxon>
        <taxon>Actinomycetota</taxon>
        <taxon>Actinomycetes</taxon>
        <taxon>Propionibacteriales</taxon>
        <taxon>Propionibacteriaceae</taxon>
        <taxon>Luteococcus</taxon>
    </lineage>
</organism>
<dbReference type="EC" id="2.3.1.-" evidence="4"/>
<dbReference type="InterPro" id="IPR000182">
    <property type="entry name" value="GNAT_dom"/>
</dbReference>
<evidence type="ECO:0000313" key="5">
    <source>
        <dbReference type="Proteomes" id="UP001596266"/>
    </source>
</evidence>
<gene>
    <name evidence="4" type="ORF">ACFP57_11840</name>
</gene>
<dbReference type="Gene3D" id="3.40.630.30">
    <property type="match status" value="1"/>
</dbReference>
<dbReference type="PROSITE" id="PS51186">
    <property type="entry name" value="GNAT"/>
    <property type="match status" value="1"/>
</dbReference>
<dbReference type="EMBL" id="JBHSUA010000021">
    <property type="protein sequence ID" value="MFC6397668.1"/>
    <property type="molecule type" value="Genomic_DNA"/>
</dbReference>
<keyword evidence="5" id="KW-1185">Reference proteome</keyword>
<dbReference type="RefSeq" id="WP_343886168.1">
    <property type="nucleotide sequence ID" value="NZ_BAAAKI010000013.1"/>
</dbReference>
<dbReference type="PANTHER" id="PTHR43877:SF1">
    <property type="entry name" value="ACETYLTRANSFERASE"/>
    <property type="match status" value="1"/>
</dbReference>
<dbReference type="PANTHER" id="PTHR43877">
    <property type="entry name" value="AMINOALKYLPHOSPHONATE N-ACETYLTRANSFERASE-RELATED-RELATED"/>
    <property type="match status" value="1"/>
</dbReference>
<dbReference type="Pfam" id="PF13508">
    <property type="entry name" value="Acetyltransf_7"/>
    <property type="match status" value="1"/>
</dbReference>